<proteinExistence type="predicted"/>
<dbReference type="Proteomes" id="UP000092461">
    <property type="component" value="Unassembled WGS sequence"/>
</dbReference>
<sequence length="1660" mass="188540">MRKITIIRKKIIRRITIVDGRQHVSEEVVEEPVEVEVLGDGVPPTLDPEIVTIEETPTMENIKIDDTNLAVQPPIGVVEHITRTITIIRKKIIRHITIIDGKEHVTEEVIEEPVEMEVSGEEIPFLEPEIVLVEEKLTQSEPIQDSISMDPVAESSHASVQVDDSQKSNEIVDKNDLKSTDNATQPEIEVQTIEEVTELTKAPEQIKHAENEEKTITEEPKKPQREKGKSKKKKDKKVEEKSVLELKEPVEGLSEQITKFVTIIKKKIIRHVRIVDGQEQVTEEVVEEPAQVEIIGDELPMLEPEIVTSYVEEKIEFKPISESEIADRKSVSPLPEMPKEGVLKHPEEGIEDKKKPKRKKDKKVKIAEVPEILNEPKIEDQFVVEELRESSIVEKLEEPKESEIIAKDTVEEKIPEKEIESVENVQQDQHVSEKEIPAEVPVVEAPSKPAYAGLPLDDTSDAWMDAEIVISDEEEEEPTMIDKFLENPTQIEKEIKEISLVEKVVEQPIAEDSVNMNEEMIKEAPIEAPMNPPQTEENLQTSDSVEKENAETPAQADGQDIRWDNEQLDSIPEGEETEDFPAILPEEKTVTQSIVDLDNKKVFVKKKHVKKTIKIVDGQEQVTEEIDEEPTEYELTGEEIPVFRDDSVTLVHKDHLQEFSKAFPDVQESEDASIIQTVVRQVTRKVTRRVTKVIRNVTIIDGKEHVSEEVIEVPEEVEITEDDPEYQTEIISGDMEKPLWKYIVIQSPEENVERTIVVNKVNVIRNIVIKDGKKSVIEEHIDEPVEIKVTQEEMPIYDAEIIMLIEQNAPEIIKSRIPYGENEEVEDVIVELTETTPSVLFEVPEIPHKLTNGKIESDIVEEVKVESAKILDDVNNEEKTEGSTSNLEFIVTKSYKVNPEAFTGSEDQVELEPIVLDATSPTEKRKKSVQFDDIVTVIAETSQSSEAEDVNLLGERMAPKINVGQLKEDLDVGQNESVPEIASYIEQRETQQIFIDPVPFMSVEFPEICAEFTLAADLAEDEKVEVPEVIDREESQPVKDQLINLQNVHADLANATTKKIIRHVKIVDGKEQITEEIIEEPVEVEVVGDEVPILEPEIVISYVEEKIEIAPKEDFTEKIEDQPVKEIVEIIEEKIPEKVDLIDSNAKPETETDKNVTESETLVIKEKIEEPEIIKDEKVIKDIKPSEDKIEILEEIKTESQEIWLEPQTKETVVETEIIVKEIEKEAHDISEKVEEIIPEEIELAQEAIPLEEPKVVGDEVPILEPEIVISYVEEKVESPSVESELLIKEPQKEIIQDLPLESQEEKEVLQDVSIPVVTQKEEIKIELIQEPVKEENIPEEIETVRETIFIENSKTVEIASEEPTKQTIEITTKEVEKLPEIVEEFLPIAEEEKLAPTEEIAQPKETVEKVLEESGEKTEIVEKVAKESEPSSEKIIQEIVLHEKTTVSPLEVPHFDVLSFSEAERNYYLYLNTAQNIPKQIEENAFTVPETAEEEEIIVVEEKEPETIVKDNSAALNVTNESSFTENDHSMEEIEVKQVPQIEETIQQQVEELPVIVKAEEPEISEKIAEVQQIPEKEVPVVAEAPVAEAPSKPAYAGLPLDDTSDDWMDAEIAFSDDEEAPLPIQSSQQSQEKVIQIVTIMREKIIRRIKIINGQEQV</sequence>
<accession>A0A1B0CY82</accession>
<dbReference type="VEuPathDB" id="VectorBase:LLONM1_006745"/>
<organism evidence="2 3">
    <name type="scientific">Lutzomyia longipalpis</name>
    <name type="common">Sand fly</name>
    <dbReference type="NCBI Taxonomy" id="7200"/>
    <lineage>
        <taxon>Eukaryota</taxon>
        <taxon>Metazoa</taxon>
        <taxon>Ecdysozoa</taxon>
        <taxon>Arthropoda</taxon>
        <taxon>Hexapoda</taxon>
        <taxon>Insecta</taxon>
        <taxon>Pterygota</taxon>
        <taxon>Neoptera</taxon>
        <taxon>Endopterygota</taxon>
        <taxon>Diptera</taxon>
        <taxon>Nematocera</taxon>
        <taxon>Psychodoidea</taxon>
        <taxon>Psychodidae</taxon>
        <taxon>Lutzomyia</taxon>
        <taxon>Lutzomyia</taxon>
    </lineage>
</organism>
<feature type="compositionally biased region" description="Basic and acidic residues" evidence="1">
    <location>
        <begin position="164"/>
        <end position="179"/>
    </location>
</feature>
<reference evidence="2" key="1">
    <citation type="submission" date="2020-05" db="UniProtKB">
        <authorList>
            <consortium name="EnsemblMetazoa"/>
        </authorList>
    </citation>
    <scope>IDENTIFICATION</scope>
    <source>
        <strain evidence="2">Jacobina</strain>
    </source>
</reference>
<feature type="region of interest" description="Disordered" evidence="1">
    <location>
        <begin position="327"/>
        <end position="362"/>
    </location>
</feature>
<feature type="region of interest" description="Disordered" evidence="1">
    <location>
        <begin position="149"/>
        <end position="241"/>
    </location>
</feature>
<evidence type="ECO:0000313" key="3">
    <source>
        <dbReference type="Proteomes" id="UP000092461"/>
    </source>
</evidence>
<feature type="compositionally biased region" description="Low complexity" evidence="1">
    <location>
        <begin position="185"/>
        <end position="194"/>
    </location>
</feature>
<feature type="compositionally biased region" description="Polar residues" evidence="1">
    <location>
        <begin position="533"/>
        <end position="543"/>
    </location>
</feature>
<keyword evidence="3" id="KW-1185">Reference proteome</keyword>
<dbReference type="EMBL" id="AJWK01035558">
    <property type="status" value="NOT_ANNOTATED_CDS"/>
    <property type="molecule type" value="Genomic_DNA"/>
</dbReference>
<evidence type="ECO:0000256" key="1">
    <source>
        <dbReference type="SAM" id="MobiDB-lite"/>
    </source>
</evidence>
<name>A0A1B0CY82_LUTLO</name>
<dbReference type="EMBL" id="AJWK01035559">
    <property type="status" value="NOT_ANNOTATED_CDS"/>
    <property type="molecule type" value="Genomic_DNA"/>
</dbReference>
<feature type="region of interest" description="Disordered" evidence="1">
    <location>
        <begin position="524"/>
        <end position="563"/>
    </location>
</feature>
<feature type="compositionally biased region" description="Basic and acidic residues" evidence="1">
    <location>
        <begin position="204"/>
        <end position="227"/>
    </location>
</feature>
<protein>
    <submittedName>
        <fullName evidence="2">Uncharacterized protein</fullName>
    </submittedName>
</protein>
<dbReference type="EnsemblMetazoa" id="LLOJ010081-RA">
    <property type="protein sequence ID" value="LLOJ010081-PA"/>
    <property type="gene ID" value="LLOJ010081"/>
</dbReference>
<evidence type="ECO:0000313" key="2">
    <source>
        <dbReference type="EnsemblMetazoa" id="LLOJ010081-PA"/>
    </source>
</evidence>
<dbReference type="VEuPathDB" id="VectorBase:LLOJ010081"/>
<feature type="compositionally biased region" description="Basic and acidic residues" evidence="1">
    <location>
        <begin position="337"/>
        <end position="354"/>
    </location>
</feature>
<dbReference type="EMBL" id="AJWK01035557">
    <property type="status" value="NOT_ANNOTATED_CDS"/>
    <property type="molecule type" value="Genomic_DNA"/>
</dbReference>